<feature type="compositionally biased region" description="Basic residues" evidence="1">
    <location>
        <begin position="233"/>
        <end position="246"/>
    </location>
</feature>
<dbReference type="Proteomes" id="UP001243330">
    <property type="component" value="Unassembled WGS sequence"/>
</dbReference>
<organism evidence="2 3">
    <name type="scientific">Colletotrichum chrysophilum</name>
    <dbReference type="NCBI Taxonomy" id="1836956"/>
    <lineage>
        <taxon>Eukaryota</taxon>
        <taxon>Fungi</taxon>
        <taxon>Dikarya</taxon>
        <taxon>Ascomycota</taxon>
        <taxon>Pezizomycotina</taxon>
        <taxon>Sordariomycetes</taxon>
        <taxon>Hypocreomycetidae</taxon>
        <taxon>Glomerellales</taxon>
        <taxon>Glomerellaceae</taxon>
        <taxon>Colletotrichum</taxon>
        <taxon>Colletotrichum gloeosporioides species complex</taxon>
    </lineage>
</organism>
<feature type="region of interest" description="Disordered" evidence="1">
    <location>
        <begin position="230"/>
        <end position="258"/>
    </location>
</feature>
<reference evidence="2" key="1">
    <citation type="submission" date="2023-01" db="EMBL/GenBank/DDBJ databases">
        <title>Colletotrichum chrysophilum M932 genome sequence.</title>
        <authorList>
            <person name="Baroncelli R."/>
        </authorList>
    </citation>
    <scope>NUCLEOTIDE SEQUENCE</scope>
    <source>
        <strain evidence="2">M932</strain>
    </source>
</reference>
<proteinExistence type="predicted"/>
<keyword evidence="3" id="KW-1185">Reference proteome</keyword>
<sequence>MDPVDDEEPQELPPVARRVNLCLRLFETCLHKAASIGPKQLSLVDDQVAKFCIWRDSVGIHSTGRGSFDYRLRDAPSARDVVLGLLEGLSYRPEYCMGILNSTETVEACKEIPSAETELQDALREIGNEIDLFHNFANTVRRASRQAQNLKVLRSFRIRDDDKNDLEPFLHQLLANYIRDRFPGTSDSMRKRLADTMLIRRKRVSYRRSRYSANSSRKPRVDAFEIRRPNGVRGHRSPKSFVRKPRSSAAQDSLDETVDAEDSIAPTATTLKSKDFQKALAPSVVSLSKTLPLNNQSELPFPPSPCDAINRQYEKLKKNVTKEMRDVLDDEKSEKLKNLGQITCQYCFLALPAHAAADETTWRLHVKDDLDPYVCLFESCPSGEQLYSHSQEWLDHMGDHCLQWFCHAKSHGKLLIDAREGYIDHIKEIHPGKLTDAQIGVLADRNVKNLSPMFSSCPLCGVAEVENMEDHITSHMRLIALRSLPPYQENPRGLEDSASQASVSIVITNPRARSTILDDFPEMLYADVGVDLEQNQFQELVPPRPFRGSGTEHPKRGEHREQHGDYLEGNEANQLADTYSVSERGFLHVLDYQNILNDETNARIIGAYEPTIEFFDERLLDEIPEADKRTYEWGFLPGISEVWENPSEDPILRNLRTHMMDSAEKREVESRALHKTTNALHEVSESLSHNPEKADNTTTSIESSTQTTIGQKRAHLSGSGKESEVRDSDRTHVTQLESLEGWNIPAQ</sequence>
<dbReference type="EMBL" id="JAQOWY010000390">
    <property type="protein sequence ID" value="KAK1842866.1"/>
    <property type="molecule type" value="Genomic_DNA"/>
</dbReference>
<evidence type="ECO:0000256" key="1">
    <source>
        <dbReference type="SAM" id="MobiDB-lite"/>
    </source>
</evidence>
<feature type="region of interest" description="Disordered" evidence="1">
    <location>
        <begin position="541"/>
        <end position="566"/>
    </location>
</feature>
<evidence type="ECO:0000313" key="3">
    <source>
        <dbReference type="Proteomes" id="UP001243330"/>
    </source>
</evidence>
<name>A0AAD9EFE7_9PEZI</name>
<feature type="compositionally biased region" description="Low complexity" evidence="1">
    <location>
        <begin position="697"/>
        <end position="709"/>
    </location>
</feature>
<dbReference type="PANTHER" id="PTHR35391:SF7">
    <property type="entry name" value="C2H2-TYPE DOMAIN-CONTAINING PROTEIN"/>
    <property type="match status" value="1"/>
</dbReference>
<dbReference type="AlphaFoldDB" id="A0AAD9EFE7"/>
<evidence type="ECO:0000313" key="2">
    <source>
        <dbReference type="EMBL" id="KAK1842866.1"/>
    </source>
</evidence>
<comment type="caution">
    <text evidence="2">The sequence shown here is derived from an EMBL/GenBank/DDBJ whole genome shotgun (WGS) entry which is preliminary data.</text>
</comment>
<feature type="compositionally biased region" description="Basic and acidic residues" evidence="1">
    <location>
        <begin position="550"/>
        <end position="566"/>
    </location>
</feature>
<accession>A0AAD9EFE7</accession>
<gene>
    <name evidence="2" type="ORF">CCHR01_14509</name>
</gene>
<feature type="compositionally biased region" description="Basic and acidic residues" evidence="1">
    <location>
        <begin position="721"/>
        <end position="732"/>
    </location>
</feature>
<protein>
    <submittedName>
        <fullName evidence="2">Serine/threonine protein phosphatase</fullName>
    </submittedName>
</protein>
<dbReference type="PANTHER" id="PTHR35391">
    <property type="entry name" value="C2H2-TYPE DOMAIN-CONTAINING PROTEIN-RELATED"/>
    <property type="match status" value="1"/>
</dbReference>
<feature type="region of interest" description="Disordered" evidence="1">
    <location>
        <begin position="681"/>
        <end position="747"/>
    </location>
</feature>